<dbReference type="PROSITE" id="PS00910">
    <property type="entry name" value="UPF0029"/>
    <property type="match status" value="1"/>
</dbReference>
<dbReference type="Pfam" id="PF01205">
    <property type="entry name" value="Impact_N"/>
    <property type="match status" value="1"/>
</dbReference>
<dbReference type="GO" id="GO:0005737">
    <property type="term" value="C:cytoplasm"/>
    <property type="evidence" value="ECO:0007669"/>
    <property type="project" value="TreeGrafter"/>
</dbReference>
<dbReference type="InterPro" id="IPR036956">
    <property type="entry name" value="Impact_N_sf"/>
</dbReference>
<gene>
    <name evidence="3" type="ORF">AO498_14755</name>
</gene>
<dbReference type="RefSeq" id="WP_067549339.1">
    <property type="nucleotide sequence ID" value="NZ_CP012836.1"/>
</dbReference>
<dbReference type="InterPro" id="IPR020568">
    <property type="entry name" value="Ribosomal_Su5_D2-typ_SF"/>
</dbReference>
<evidence type="ECO:0000313" key="3">
    <source>
        <dbReference type="EMBL" id="AMQ57710.1"/>
    </source>
</evidence>
<dbReference type="InterPro" id="IPR023582">
    <property type="entry name" value="Impact"/>
</dbReference>
<dbReference type="AlphaFoldDB" id="A0A142ERF5"/>
<dbReference type="STRING" id="1727163.AO498_14755"/>
<reference evidence="4" key="1">
    <citation type="submission" date="2015-09" db="EMBL/GenBank/DDBJ databases">
        <title>Complete sequence of Algoriphagus sp. M8-2.</title>
        <authorList>
            <person name="Shintani M."/>
        </authorList>
    </citation>
    <scope>NUCLEOTIDE SEQUENCE [LARGE SCALE GENOMIC DNA]</scope>
    <source>
        <strain evidence="4">M8-2</strain>
    </source>
</reference>
<accession>A0A142ERF5</accession>
<evidence type="ECO:0000313" key="4">
    <source>
        <dbReference type="Proteomes" id="UP000073816"/>
    </source>
</evidence>
<evidence type="ECO:0000259" key="2">
    <source>
        <dbReference type="Pfam" id="PF01205"/>
    </source>
</evidence>
<dbReference type="OrthoDB" id="9813771at2"/>
<dbReference type="InterPro" id="IPR020569">
    <property type="entry name" value="UPF0029_Impact_CS"/>
</dbReference>
<dbReference type="InterPro" id="IPR001498">
    <property type="entry name" value="Impact_N"/>
</dbReference>
<dbReference type="PATRIC" id="fig|1727163.4.peg.3098"/>
<dbReference type="PANTHER" id="PTHR16301:SF20">
    <property type="entry name" value="IMPACT FAMILY MEMBER YIGZ"/>
    <property type="match status" value="1"/>
</dbReference>
<dbReference type="EMBL" id="CP012836">
    <property type="protein sequence ID" value="AMQ57710.1"/>
    <property type="molecule type" value="Genomic_DNA"/>
</dbReference>
<protein>
    <recommendedName>
        <fullName evidence="2">Impact N-terminal domain-containing protein</fullName>
    </recommendedName>
</protein>
<dbReference type="KEGG" id="alm:AO498_14755"/>
<organism evidence="3 4">
    <name type="scientific">Algoriphagus sanaruensis</name>
    <dbReference type="NCBI Taxonomy" id="1727163"/>
    <lineage>
        <taxon>Bacteria</taxon>
        <taxon>Pseudomonadati</taxon>
        <taxon>Bacteroidota</taxon>
        <taxon>Cytophagia</taxon>
        <taxon>Cytophagales</taxon>
        <taxon>Cyclobacteriaceae</taxon>
        <taxon>Algoriphagus</taxon>
    </lineage>
</organism>
<name>A0A142ERF5_9BACT</name>
<dbReference type="GO" id="GO:0006446">
    <property type="term" value="P:regulation of translational initiation"/>
    <property type="evidence" value="ECO:0007669"/>
    <property type="project" value="TreeGrafter"/>
</dbReference>
<reference evidence="3 4" key="2">
    <citation type="journal article" date="2016" name="Genome Announc.">
        <title>Complete Genome Sequence of Algoriphagus sp. Strain M8-2, Isolated from a Brackish Lake.</title>
        <authorList>
            <person name="Muraguchi Y."/>
            <person name="Kushimoto K."/>
            <person name="Ohtsubo Y."/>
            <person name="Suzuki T."/>
            <person name="Dohra H."/>
            <person name="Kimbara K."/>
            <person name="Shintani M."/>
        </authorList>
    </citation>
    <scope>NUCLEOTIDE SEQUENCE [LARGE SCALE GENOMIC DNA]</scope>
    <source>
        <strain evidence="3 4">M8-2</strain>
    </source>
</reference>
<feature type="domain" description="Impact N-terminal" evidence="2">
    <location>
        <begin position="26"/>
        <end position="131"/>
    </location>
</feature>
<sequence>MVDPTNPSSDSFLTLASPTSGLYKDRGSKFLYFAFPVSDEEEIKLKLAELRKTYYDATHHCYAWILGTRGDQFRANDDGEPNHSAGDPILGQIRSFGLSHTLVVVVRYFGGTKLGVSGLIQAYKNSAFEALQGAEIIRKWEMAELKIRFPYLLMNDVMKIIKQDSLDIKSQELELNCLFKLEFRSGLLSEISEKFSSLDGLELITY</sequence>
<keyword evidence="4" id="KW-1185">Reference proteome</keyword>
<dbReference type="PANTHER" id="PTHR16301">
    <property type="entry name" value="IMPACT-RELATED"/>
    <property type="match status" value="1"/>
</dbReference>
<proteinExistence type="inferred from homology"/>
<dbReference type="Gene3D" id="3.30.230.30">
    <property type="entry name" value="Impact, N-terminal domain"/>
    <property type="match status" value="1"/>
</dbReference>
<dbReference type="Proteomes" id="UP000073816">
    <property type="component" value="Chromosome"/>
</dbReference>
<evidence type="ECO:0000256" key="1">
    <source>
        <dbReference type="ARBA" id="ARBA00007665"/>
    </source>
</evidence>
<comment type="similarity">
    <text evidence="1">Belongs to the IMPACT family.</text>
</comment>
<dbReference type="SUPFAM" id="SSF54211">
    <property type="entry name" value="Ribosomal protein S5 domain 2-like"/>
    <property type="match status" value="1"/>
</dbReference>